<keyword evidence="9" id="KW-1185">Reference proteome</keyword>
<dbReference type="InterPro" id="IPR047177">
    <property type="entry name" value="Pept_M20A"/>
</dbReference>
<keyword evidence="3" id="KW-0479">Metal-binding</keyword>
<feature type="signal peptide" evidence="6">
    <location>
        <begin position="1"/>
        <end position="22"/>
    </location>
</feature>
<keyword evidence="2" id="KW-0645">Protease</keyword>
<dbReference type="EMBL" id="JAFEMC010000005">
    <property type="protein sequence ID" value="MBM6578043.1"/>
    <property type="molecule type" value="Genomic_DNA"/>
</dbReference>
<dbReference type="Pfam" id="PF01546">
    <property type="entry name" value="Peptidase_M20"/>
    <property type="match status" value="1"/>
</dbReference>
<dbReference type="NCBIfam" id="NF006596">
    <property type="entry name" value="PRK09133.1"/>
    <property type="match status" value="1"/>
</dbReference>
<feature type="domain" description="Peptidase M20 dimerisation" evidence="7">
    <location>
        <begin position="213"/>
        <end position="356"/>
    </location>
</feature>
<evidence type="ECO:0000256" key="1">
    <source>
        <dbReference type="ARBA" id="ARBA00006247"/>
    </source>
</evidence>
<reference evidence="8 9" key="1">
    <citation type="submission" date="2020-12" db="EMBL/GenBank/DDBJ databases">
        <title>Sphingomonas sp.</title>
        <authorList>
            <person name="Kim M.K."/>
        </authorList>
    </citation>
    <scope>NUCLEOTIDE SEQUENCE [LARGE SCALE GENOMIC DNA]</scope>
    <source>
        <strain evidence="8 9">BT552</strain>
    </source>
</reference>
<protein>
    <submittedName>
        <fullName evidence="8">M20/M25/M40 family metallo-hydrolase</fullName>
    </submittedName>
</protein>
<evidence type="ECO:0000256" key="3">
    <source>
        <dbReference type="ARBA" id="ARBA00022723"/>
    </source>
</evidence>
<dbReference type="Gene3D" id="1.10.150.900">
    <property type="match status" value="1"/>
</dbReference>
<comment type="caution">
    <text evidence="8">The sequence shown here is derived from an EMBL/GenBank/DDBJ whole genome shotgun (WGS) entry which is preliminary data.</text>
</comment>
<organism evidence="8 9">
    <name type="scientific">Sphingomonas longa</name>
    <dbReference type="NCBI Taxonomy" id="2778730"/>
    <lineage>
        <taxon>Bacteria</taxon>
        <taxon>Pseudomonadati</taxon>
        <taxon>Pseudomonadota</taxon>
        <taxon>Alphaproteobacteria</taxon>
        <taxon>Sphingomonadales</taxon>
        <taxon>Sphingomonadaceae</taxon>
        <taxon>Sphingomonas</taxon>
    </lineage>
</organism>
<dbReference type="Gene3D" id="3.30.70.360">
    <property type="match status" value="1"/>
</dbReference>
<dbReference type="PANTHER" id="PTHR45962">
    <property type="entry name" value="N-FATTY-ACYL-AMINO ACID SYNTHASE/HYDROLASE PM20D1"/>
    <property type="match status" value="1"/>
</dbReference>
<dbReference type="RefSeq" id="WP_204200140.1">
    <property type="nucleotide sequence ID" value="NZ_JAFEMC010000005.1"/>
</dbReference>
<dbReference type="Gene3D" id="3.40.630.10">
    <property type="entry name" value="Zn peptidases"/>
    <property type="match status" value="1"/>
</dbReference>
<proteinExistence type="inferred from homology"/>
<evidence type="ECO:0000313" key="8">
    <source>
        <dbReference type="EMBL" id="MBM6578043.1"/>
    </source>
</evidence>
<dbReference type="Pfam" id="PF07687">
    <property type="entry name" value="M20_dimer"/>
    <property type="match status" value="1"/>
</dbReference>
<keyword evidence="6" id="KW-0732">Signal</keyword>
<evidence type="ECO:0000259" key="7">
    <source>
        <dbReference type="Pfam" id="PF07687"/>
    </source>
</evidence>
<evidence type="ECO:0000256" key="6">
    <source>
        <dbReference type="SAM" id="SignalP"/>
    </source>
</evidence>
<evidence type="ECO:0000256" key="2">
    <source>
        <dbReference type="ARBA" id="ARBA00022670"/>
    </source>
</evidence>
<comment type="similarity">
    <text evidence="1">Belongs to the peptidase M20A family.</text>
</comment>
<evidence type="ECO:0000256" key="5">
    <source>
        <dbReference type="ARBA" id="ARBA00022833"/>
    </source>
</evidence>
<keyword evidence="4" id="KW-0378">Hydrolase</keyword>
<keyword evidence="5" id="KW-0862">Zinc</keyword>
<accession>A0ABS2DC34</accession>
<sequence>MRIMFAALAASALIPTALPAQDAPGTPAGAEALALLTKGIAFRTVEGQGQVPAYAAYLKQQLVSAGFADADVSFVAMGDTGYLTARYPGRDRKARPTVVLGHMDVVQADPKDWTRDPFTPVIEGGYVFGRGSLDNKAGVSMVVATLMKLKREKWVPQRDLVLVLTGDEETTMKTTKAAAAAFKGAGLVLNADAGGGALGEDGRPIAYGLQAAEKVYGDWHLTITDPGGHSSRPGPRNAIASLAAAITRIAAYRFAPQQNEITKASLAGTAAGIAGPLGAAMKAFAADPGDTAAADLISADPRYVGQIRTTCVPTMFNGGHAPNALPQRAMANVNCRIFPGTPRAAIEKTLVELVADPTITVELFDNGTIEAGASPLDPRVMTAVKAAAAKRAPGLQVLPLQEPGATDSMHFRALGIPSFGVGGVFMKPGDIFAHGLNERVPVATFDPGIVWWEGLLKALG</sequence>
<dbReference type="InterPro" id="IPR011650">
    <property type="entry name" value="Peptidase_M20_dimer"/>
</dbReference>
<feature type="chain" id="PRO_5045677126" evidence="6">
    <location>
        <begin position="23"/>
        <end position="460"/>
    </location>
</feature>
<dbReference type="SUPFAM" id="SSF55031">
    <property type="entry name" value="Bacterial exopeptidase dimerisation domain"/>
    <property type="match status" value="1"/>
</dbReference>
<evidence type="ECO:0000313" key="9">
    <source>
        <dbReference type="Proteomes" id="UP000763641"/>
    </source>
</evidence>
<dbReference type="PANTHER" id="PTHR45962:SF1">
    <property type="entry name" value="N-FATTY-ACYL-AMINO ACID SYNTHASE_HYDROLASE PM20D1"/>
    <property type="match status" value="1"/>
</dbReference>
<dbReference type="SUPFAM" id="SSF53187">
    <property type="entry name" value="Zn-dependent exopeptidases"/>
    <property type="match status" value="1"/>
</dbReference>
<name>A0ABS2DC34_9SPHN</name>
<dbReference type="Proteomes" id="UP000763641">
    <property type="component" value="Unassembled WGS sequence"/>
</dbReference>
<dbReference type="InterPro" id="IPR036264">
    <property type="entry name" value="Bact_exopeptidase_dim_dom"/>
</dbReference>
<evidence type="ECO:0000256" key="4">
    <source>
        <dbReference type="ARBA" id="ARBA00022801"/>
    </source>
</evidence>
<gene>
    <name evidence="8" type="ORF">ILT43_16800</name>
</gene>
<dbReference type="InterPro" id="IPR002933">
    <property type="entry name" value="Peptidase_M20"/>
</dbReference>